<evidence type="ECO:0000313" key="2">
    <source>
        <dbReference type="EMBL" id="KAF5858788.1"/>
    </source>
</evidence>
<dbReference type="EMBL" id="SPNV01000191">
    <property type="protein sequence ID" value="KAF5858788.1"/>
    <property type="molecule type" value="Genomic_DNA"/>
</dbReference>
<evidence type="ECO:0000313" key="3">
    <source>
        <dbReference type="Proteomes" id="UP000541154"/>
    </source>
</evidence>
<name>A0A8H5ZXJ3_PETAA</name>
<proteinExistence type="predicted"/>
<sequence>MTTIPWYTMLVASINEIIFGRGSNYMTSQEIAGLTPEAYEARVSGSKWVLVSEEMMVLTVWTWYWGVPAISDQCWSYYDFEIVVAVFHIGSDITLLAVAIPLIIPL</sequence>
<dbReference type="AlphaFoldDB" id="A0A8H5ZXJ3"/>
<keyword evidence="1" id="KW-0472">Membrane</keyword>
<gene>
    <name evidence="2" type="ORF">ETB97_003791</name>
</gene>
<evidence type="ECO:0000256" key="1">
    <source>
        <dbReference type="SAM" id="Phobius"/>
    </source>
</evidence>
<reference evidence="2 3" key="1">
    <citation type="submission" date="2019-04" db="EMBL/GenBank/DDBJ databases">
        <title>Aspergillus burnettii sp. nov., novel species from soil in southeast Queensland.</title>
        <authorList>
            <person name="Gilchrist C.L.M."/>
            <person name="Pitt J.I."/>
            <person name="Lange L."/>
            <person name="Lacey H.J."/>
            <person name="Vuong D."/>
            <person name="Midgley D.J."/>
            <person name="Greenfield P."/>
            <person name="Bradbury M."/>
            <person name="Lacey E."/>
            <person name="Busk P.K."/>
            <person name="Pilgaard B."/>
            <person name="Chooi Y.H."/>
            <person name="Piggott A.M."/>
        </authorList>
    </citation>
    <scope>NUCLEOTIDE SEQUENCE [LARGE SCALE GENOMIC DNA]</scope>
    <source>
        <strain evidence="2 3">FRR 5400</strain>
    </source>
</reference>
<accession>A0A8H5ZXJ3</accession>
<feature type="transmembrane region" description="Helical" evidence="1">
    <location>
        <begin position="82"/>
        <end position="104"/>
    </location>
</feature>
<keyword evidence="1" id="KW-1133">Transmembrane helix</keyword>
<keyword evidence="3" id="KW-1185">Reference proteome</keyword>
<dbReference type="Proteomes" id="UP000541154">
    <property type="component" value="Unassembled WGS sequence"/>
</dbReference>
<protein>
    <submittedName>
        <fullName evidence="2">Uncharacterized protein</fullName>
    </submittedName>
</protein>
<comment type="caution">
    <text evidence="2">The sequence shown here is derived from an EMBL/GenBank/DDBJ whole genome shotgun (WGS) entry which is preliminary data.</text>
</comment>
<organism evidence="2 3">
    <name type="scientific">Petromyces alliaceus</name>
    <name type="common">Aspergillus alliaceus</name>
    <dbReference type="NCBI Taxonomy" id="209559"/>
    <lineage>
        <taxon>Eukaryota</taxon>
        <taxon>Fungi</taxon>
        <taxon>Dikarya</taxon>
        <taxon>Ascomycota</taxon>
        <taxon>Pezizomycotina</taxon>
        <taxon>Eurotiomycetes</taxon>
        <taxon>Eurotiomycetidae</taxon>
        <taxon>Eurotiales</taxon>
        <taxon>Aspergillaceae</taxon>
        <taxon>Aspergillus</taxon>
        <taxon>Aspergillus subgen. Circumdati</taxon>
    </lineage>
</organism>
<keyword evidence="1" id="KW-0812">Transmembrane</keyword>